<dbReference type="PANTHER" id="PTHR11727:SF7">
    <property type="entry name" value="DIMETHYLADENOSINE TRANSFERASE-RELATED"/>
    <property type="match status" value="1"/>
</dbReference>
<dbReference type="Gene3D" id="3.40.50.150">
    <property type="entry name" value="Vaccinia Virus protein VP39"/>
    <property type="match status" value="1"/>
</dbReference>
<dbReference type="PANTHER" id="PTHR11727">
    <property type="entry name" value="DIMETHYLADENOSINE TRANSFERASE"/>
    <property type="match status" value="1"/>
</dbReference>
<keyword evidence="3 7" id="KW-0489">Methyltransferase</keyword>
<dbReference type="PROSITE" id="PS01131">
    <property type="entry name" value="RRNA_A_DIMETH"/>
    <property type="match status" value="1"/>
</dbReference>
<dbReference type="InterPro" id="IPR020596">
    <property type="entry name" value="rRNA_Ade_Mease_Trfase_CS"/>
</dbReference>
<reference evidence="10 11" key="1">
    <citation type="submission" date="2023-08" db="EMBL/GenBank/DDBJ databases">
        <title>Achromobacter seleniivolatilans sp. nov., isolated from seleniferous soil.</title>
        <authorList>
            <person name="Zhang S."/>
            <person name="Li K."/>
            <person name="Peng J."/>
            <person name="Zhao Q."/>
            <person name="Wang H."/>
            <person name="Guo Y."/>
        </authorList>
    </citation>
    <scope>NUCLEOTIDE SEQUENCE [LARGE SCALE GENOMIC DNA]</scope>
    <source>
        <strain evidence="10 11">R39</strain>
    </source>
</reference>
<proteinExistence type="inferred from homology"/>
<dbReference type="InterPro" id="IPR029063">
    <property type="entry name" value="SAM-dependent_MTases_sf"/>
</dbReference>
<dbReference type="GO" id="GO:0052908">
    <property type="term" value="F:16S rRNA (adenine(1518)-N(6)/adenine(1519)-N(6))-dimethyltransferase activity"/>
    <property type="evidence" value="ECO:0007669"/>
    <property type="project" value="UniProtKB-EC"/>
</dbReference>
<evidence type="ECO:0000256" key="6">
    <source>
        <dbReference type="ARBA" id="ARBA00022884"/>
    </source>
</evidence>
<evidence type="ECO:0000256" key="8">
    <source>
        <dbReference type="PROSITE-ProRule" id="PRU01026"/>
    </source>
</evidence>
<protein>
    <recommendedName>
        <fullName evidence="7">Ribosomal RNA small subunit methyltransferase A</fullName>
        <ecNumber evidence="7">2.1.1.182</ecNumber>
    </recommendedName>
    <alternativeName>
        <fullName evidence="7">16S rRNA (adenine(1518)-N(6)/adenine(1519)-N(6))-dimethyltransferase</fullName>
    </alternativeName>
    <alternativeName>
        <fullName evidence="7">16S rRNA dimethyladenosine transferase</fullName>
    </alternativeName>
    <alternativeName>
        <fullName evidence="7">16S rRNA dimethylase</fullName>
    </alternativeName>
    <alternativeName>
        <fullName evidence="7">S-adenosylmethionine-6-N', N'-adenosyl(rRNA) dimethyltransferase</fullName>
    </alternativeName>
</protein>
<evidence type="ECO:0000256" key="2">
    <source>
        <dbReference type="ARBA" id="ARBA00022552"/>
    </source>
</evidence>
<feature type="binding site" evidence="7 8">
    <location>
        <position position="61"/>
    </location>
    <ligand>
        <name>S-adenosyl-L-methionine</name>
        <dbReference type="ChEBI" id="CHEBI:59789"/>
    </ligand>
</feature>
<evidence type="ECO:0000313" key="11">
    <source>
        <dbReference type="Proteomes" id="UP001234798"/>
    </source>
</evidence>
<keyword evidence="5 7" id="KW-0949">S-adenosyl-L-methionine</keyword>
<feature type="binding site" evidence="7 8">
    <location>
        <position position="103"/>
    </location>
    <ligand>
        <name>S-adenosyl-L-methionine</name>
        <dbReference type="ChEBI" id="CHEBI:59789"/>
    </ligand>
</feature>
<dbReference type="InterPro" id="IPR011530">
    <property type="entry name" value="rRNA_adenine_dimethylase"/>
</dbReference>
<dbReference type="Pfam" id="PF00398">
    <property type="entry name" value="RrnaAD"/>
    <property type="match status" value="1"/>
</dbReference>
<keyword evidence="6 7" id="KW-0694">RNA-binding</keyword>
<evidence type="ECO:0000259" key="9">
    <source>
        <dbReference type="SMART" id="SM00650"/>
    </source>
</evidence>
<organism evidence="10 11">
    <name type="scientific">Achromobacter seleniivolatilans</name>
    <dbReference type="NCBI Taxonomy" id="3047478"/>
    <lineage>
        <taxon>Bacteria</taxon>
        <taxon>Pseudomonadati</taxon>
        <taxon>Pseudomonadota</taxon>
        <taxon>Betaproteobacteria</taxon>
        <taxon>Burkholderiales</taxon>
        <taxon>Alcaligenaceae</taxon>
        <taxon>Achromobacter</taxon>
    </lineage>
</organism>
<evidence type="ECO:0000256" key="1">
    <source>
        <dbReference type="ARBA" id="ARBA00022490"/>
    </source>
</evidence>
<dbReference type="SUPFAM" id="SSF53335">
    <property type="entry name" value="S-adenosyl-L-methionine-dependent methyltransferases"/>
    <property type="match status" value="1"/>
</dbReference>
<evidence type="ECO:0000256" key="3">
    <source>
        <dbReference type="ARBA" id="ARBA00022603"/>
    </source>
</evidence>
<dbReference type="RefSeq" id="WP_306937620.1">
    <property type="nucleotide sequence ID" value="NZ_CP132976.1"/>
</dbReference>
<dbReference type="EC" id="2.1.1.182" evidence="7"/>
<feature type="binding site" evidence="7 8">
    <location>
        <position position="15"/>
    </location>
    <ligand>
        <name>S-adenosyl-L-methionine</name>
        <dbReference type="ChEBI" id="CHEBI:59789"/>
    </ligand>
</feature>
<keyword evidence="4 7" id="KW-0808">Transferase</keyword>
<evidence type="ECO:0000313" key="10">
    <source>
        <dbReference type="EMBL" id="WMD18480.1"/>
    </source>
</evidence>
<comment type="catalytic activity">
    <reaction evidence="7">
        <text>adenosine(1518)/adenosine(1519) in 16S rRNA + 4 S-adenosyl-L-methionine = N(6)-dimethyladenosine(1518)/N(6)-dimethyladenosine(1519) in 16S rRNA + 4 S-adenosyl-L-homocysteine + 4 H(+)</text>
        <dbReference type="Rhea" id="RHEA:19609"/>
        <dbReference type="Rhea" id="RHEA-COMP:10232"/>
        <dbReference type="Rhea" id="RHEA-COMP:10233"/>
        <dbReference type="ChEBI" id="CHEBI:15378"/>
        <dbReference type="ChEBI" id="CHEBI:57856"/>
        <dbReference type="ChEBI" id="CHEBI:59789"/>
        <dbReference type="ChEBI" id="CHEBI:74411"/>
        <dbReference type="ChEBI" id="CHEBI:74493"/>
        <dbReference type="EC" id="2.1.1.182"/>
    </reaction>
</comment>
<feature type="binding site" evidence="7 8">
    <location>
        <position position="40"/>
    </location>
    <ligand>
        <name>S-adenosyl-L-methionine</name>
        <dbReference type="ChEBI" id="CHEBI:59789"/>
    </ligand>
</feature>
<comment type="similarity">
    <text evidence="7">Belongs to the class I-like SAM-binding methyltransferase superfamily. rRNA adenine N(6)-methyltransferase family. RsmA subfamily.</text>
</comment>
<comment type="function">
    <text evidence="7">Specifically dimethylates two adjacent adenosines (A1518 and A1519) in the loop of a conserved hairpin near the 3'-end of 16S rRNA in the 30S particle. May play a critical role in biogenesis of 30S subunits.</text>
</comment>
<name>A0ABY9LVN9_9BURK</name>
<dbReference type="NCBIfam" id="TIGR00755">
    <property type="entry name" value="ksgA"/>
    <property type="match status" value="1"/>
</dbReference>
<evidence type="ECO:0000256" key="7">
    <source>
        <dbReference type="HAMAP-Rule" id="MF_00607"/>
    </source>
</evidence>
<feature type="domain" description="Ribosomal RNA adenine methylase transferase N-terminal" evidence="9">
    <location>
        <begin position="20"/>
        <end position="188"/>
    </location>
</feature>
<keyword evidence="2 7" id="KW-0698">rRNA processing</keyword>
<dbReference type="CDD" id="cd02440">
    <property type="entry name" value="AdoMet_MTases"/>
    <property type="match status" value="1"/>
</dbReference>
<dbReference type="EMBL" id="CP132976">
    <property type="protein sequence ID" value="WMD18480.1"/>
    <property type="molecule type" value="Genomic_DNA"/>
</dbReference>
<dbReference type="PROSITE" id="PS51689">
    <property type="entry name" value="SAM_RNA_A_N6_MT"/>
    <property type="match status" value="1"/>
</dbReference>
<dbReference type="InterPro" id="IPR023165">
    <property type="entry name" value="rRNA_Ade_diMease-like_C"/>
</dbReference>
<dbReference type="Proteomes" id="UP001234798">
    <property type="component" value="Chromosome"/>
</dbReference>
<evidence type="ECO:0000256" key="5">
    <source>
        <dbReference type="ARBA" id="ARBA00022691"/>
    </source>
</evidence>
<feature type="binding site" evidence="7 8">
    <location>
        <position position="13"/>
    </location>
    <ligand>
        <name>S-adenosyl-L-methionine</name>
        <dbReference type="ChEBI" id="CHEBI:59789"/>
    </ligand>
</feature>
<comment type="subcellular location">
    <subcellularLocation>
        <location evidence="7">Cytoplasm</location>
    </subcellularLocation>
</comment>
<accession>A0ABY9LVN9</accession>
<dbReference type="SMART" id="SM00650">
    <property type="entry name" value="rADc"/>
    <property type="match status" value="1"/>
</dbReference>
<evidence type="ECO:0000256" key="4">
    <source>
        <dbReference type="ARBA" id="ARBA00022679"/>
    </source>
</evidence>
<dbReference type="InterPro" id="IPR001737">
    <property type="entry name" value="KsgA/Erm"/>
</dbReference>
<gene>
    <name evidence="7 10" type="primary">rsmA</name>
    <name evidence="7" type="synonym">ksgA</name>
    <name evidence="10" type="ORF">RAS12_17730</name>
</gene>
<keyword evidence="1 7" id="KW-0963">Cytoplasm</keyword>
<dbReference type="InterPro" id="IPR020598">
    <property type="entry name" value="rRNA_Ade_methylase_Trfase_N"/>
</dbReference>
<sequence length="264" mass="29615">MSQHQARKRFGQNFLTDDGVVESIVRAIAPARDDAVVEIGPGLSALTRPLLERLDHLTAVEIDRDLAARLRKQFDASRLTVIEADALTVDFSQFGSALRVVGNLPYNISSPLLFHLTAWADHVRDQHFMLQREVIDRMVAKPGSGDFSRLSVMLQSRYRMQKLFDVPPEAFDPPPKVVSAIVRMVPLPADRLRPKSDRAFETVVARAFSQRRKMLRRVLADWAAQVPWEALDIAPTARAEDISVDRYIHLSDALVEAGVLQTTA</sequence>
<dbReference type="Gene3D" id="1.10.8.100">
    <property type="entry name" value="Ribosomal RNA adenine dimethylase-like, domain 2"/>
    <property type="match status" value="1"/>
</dbReference>
<dbReference type="HAMAP" id="MF_00607">
    <property type="entry name" value="16SrRNA_methyltr_A"/>
    <property type="match status" value="1"/>
</dbReference>
<feature type="binding site" evidence="7 8">
    <location>
        <position position="85"/>
    </location>
    <ligand>
        <name>S-adenosyl-L-methionine</name>
        <dbReference type="ChEBI" id="CHEBI:59789"/>
    </ligand>
</feature>
<keyword evidence="11" id="KW-1185">Reference proteome</keyword>